<reference evidence="1 2" key="1">
    <citation type="journal article" date="2013" name="Genome Announc.">
        <title>Draft Genome Sequence of the Lignocellulose Decomposer Thermobifida fusca Strain TM51.</title>
        <authorList>
            <person name="Toth A."/>
            <person name="Barna T."/>
            <person name="Nagy I."/>
            <person name="Horvath B."/>
            <person name="Nagy I."/>
            <person name="Tancsics A."/>
            <person name="Kriszt B."/>
            <person name="Baka E."/>
            <person name="Fekete C."/>
            <person name="Kukolya J."/>
        </authorList>
    </citation>
    <scope>NUCLEOTIDE SEQUENCE [LARGE SCALE GENOMIC DNA]</scope>
    <source>
        <strain evidence="1 2">TM51</strain>
    </source>
</reference>
<organism evidence="1 2">
    <name type="scientific">Thermobifida fusca TM51</name>
    <dbReference type="NCBI Taxonomy" id="1169414"/>
    <lineage>
        <taxon>Bacteria</taxon>
        <taxon>Bacillati</taxon>
        <taxon>Actinomycetota</taxon>
        <taxon>Actinomycetes</taxon>
        <taxon>Streptosporangiales</taxon>
        <taxon>Nocardiopsidaceae</taxon>
        <taxon>Thermobifida</taxon>
    </lineage>
</organism>
<proteinExistence type="predicted"/>
<dbReference type="Gene3D" id="1.25.40.10">
    <property type="entry name" value="Tetratricopeptide repeat domain"/>
    <property type="match status" value="1"/>
</dbReference>
<dbReference type="InterPro" id="IPR011990">
    <property type="entry name" value="TPR-like_helical_dom_sf"/>
</dbReference>
<name>A0A9P2WPA8_THEFU</name>
<evidence type="ECO:0008006" key="3">
    <source>
        <dbReference type="Google" id="ProtNLM"/>
    </source>
</evidence>
<comment type="caution">
    <text evidence="1">The sequence shown here is derived from an EMBL/GenBank/DDBJ whole genome shotgun (WGS) entry which is preliminary data.</text>
</comment>
<dbReference type="AlphaFoldDB" id="A0A9P2WPA8"/>
<keyword evidence="2" id="KW-1185">Reference proteome</keyword>
<evidence type="ECO:0000313" key="2">
    <source>
        <dbReference type="Proteomes" id="UP000014184"/>
    </source>
</evidence>
<dbReference type="EMBL" id="AOSG01000087">
    <property type="protein sequence ID" value="EOR69949.1"/>
    <property type="molecule type" value="Genomic_DNA"/>
</dbReference>
<dbReference type="RefSeq" id="WP_011293421.1">
    <property type="nucleotide sequence ID" value="NZ_AOSG01000087.1"/>
</dbReference>
<accession>A0A9P2WPA8</accession>
<gene>
    <name evidence="1" type="ORF">TM51_15406</name>
</gene>
<protein>
    <recommendedName>
        <fullName evidence="3">Tetratricopeptide repeat protein</fullName>
    </recommendedName>
</protein>
<evidence type="ECO:0000313" key="1">
    <source>
        <dbReference type="EMBL" id="EOR69949.1"/>
    </source>
</evidence>
<dbReference type="SUPFAM" id="SSF48452">
    <property type="entry name" value="TPR-like"/>
    <property type="match status" value="1"/>
</dbReference>
<dbReference type="Proteomes" id="UP000014184">
    <property type="component" value="Unassembled WGS sequence"/>
</dbReference>
<sequence length="184" mass="20790">MTRVTTADLDRLEFQAVQSGDHSAVAEQLLDLANRVEADSEVCRAELFVRAGEQWEMAQDAERAARAYQRAIDDGGETIIDARALLAGALLELNRVDEAYAYLERLKAVGVRNLPTYIHVTETLMAHSDLENALAWATRGVECFQHQDVSPYMHDLLLELLRIRYRIRVDLGLDEDHLDKLLDA</sequence>